<sequence>MYVPMGDLMWSNFLADLGSGKRLTSGFLNVPQLLEPKVGGCLCAELALLALWVKSICLALDAEVGCLGLRYRPGLAGVTGVISVFFRMDGPGRDGFLLFSCSWACFCCCITFMP</sequence>
<dbReference type="EMBL" id="HBUE01003370">
    <property type="protein sequence ID" value="CAG6444669.1"/>
    <property type="molecule type" value="Transcribed_RNA"/>
</dbReference>
<dbReference type="AlphaFoldDB" id="A0A8D7ZUD4"/>
<name>A0A8D7ZUD4_CULPI</name>
<accession>A0A8D7ZUD4</accession>
<reference evidence="1" key="1">
    <citation type="submission" date="2021-05" db="EMBL/GenBank/DDBJ databases">
        <authorList>
            <person name="Alioto T."/>
            <person name="Alioto T."/>
            <person name="Gomez Garrido J."/>
        </authorList>
    </citation>
    <scope>NUCLEOTIDE SEQUENCE</scope>
</reference>
<proteinExistence type="predicted"/>
<protein>
    <submittedName>
        <fullName evidence="1">(northern house mosquito) hypothetical protein</fullName>
    </submittedName>
</protein>
<evidence type="ECO:0000313" key="1">
    <source>
        <dbReference type="EMBL" id="CAG6444669.1"/>
    </source>
</evidence>
<organism evidence="1">
    <name type="scientific">Culex pipiens</name>
    <name type="common">House mosquito</name>
    <dbReference type="NCBI Taxonomy" id="7175"/>
    <lineage>
        <taxon>Eukaryota</taxon>
        <taxon>Metazoa</taxon>
        <taxon>Ecdysozoa</taxon>
        <taxon>Arthropoda</taxon>
        <taxon>Hexapoda</taxon>
        <taxon>Insecta</taxon>
        <taxon>Pterygota</taxon>
        <taxon>Neoptera</taxon>
        <taxon>Endopterygota</taxon>
        <taxon>Diptera</taxon>
        <taxon>Nematocera</taxon>
        <taxon>Culicoidea</taxon>
        <taxon>Culicidae</taxon>
        <taxon>Culicinae</taxon>
        <taxon>Culicini</taxon>
        <taxon>Culex</taxon>
        <taxon>Culex</taxon>
    </lineage>
</organism>